<keyword evidence="1" id="KW-0067">ATP-binding</keyword>
<dbReference type="OrthoDB" id="9805115at2"/>
<proteinExistence type="predicted"/>
<evidence type="ECO:0000313" key="2">
    <source>
        <dbReference type="Proteomes" id="UP000035548"/>
    </source>
</evidence>
<dbReference type="GO" id="GO:0004386">
    <property type="term" value="F:helicase activity"/>
    <property type="evidence" value="ECO:0007669"/>
    <property type="project" value="UniProtKB-KW"/>
</dbReference>
<dbReference type="InterPro" id="IPR038475">
    <property type="entry name" value="RecG_C_sf"/>
</dbReference>
<dbReference type="PANTHER" id="PTHR30595">
    <property type="entry name" value="GLPR-RELATED TRANSCRIPTIONAL REPRESSOR"/>
    <property type="match status" value="1"/>
</dbReference>
<keyword evidence="1" id="KW-0378">Hydrolase</keyword>
<dbReference type="PATRIC" id="fig|1072256.5.peg.2097"/>
<dbReference type="KEGG" id="cut:CUTER_10655"/>
<dbReference type="AlphaFoldDB" id="A0A0G3HH25"/>
<dbReference type="PANTHER" id="PTHR30595:SF6">
    <property type="entry name" value="SCHLAFEN ALBA-2 DOMAIN-CONTAINING PROTEIN"/>
    <property type="match status" value="1"/>
</dbReference>
<dbReference type="EMBL" id="CP011546">
    <property type="protein sequence ID" value="AKK12095.1"/>
    <property type="molecule type" value="Genomic_DNA"/>
</dbReference>
<reference evidence="1 2" key="1">
    <citation type="journal article" date="2015" name="Genome Announc.">
        <title>Virulence Factor Genes Detected in the Complete Genome Sequence of Corynebacterium uterequi DSM 45634, Isolated from the Uterus of a Maiden Mare.</title>
        <authorList>
            <person name="Ruckert C."/>
            <person name="Kriete M."/>
            <person name="Jaenicke S."/>
            <person name="Winkler A."/>
            <person name="Tauch A."/>
        </authorList>
    </citation>
    <scope>NUCLEOTIDE SEQUENCE [LARGE SCALE GENOMIC DNA]</scope>
    <source>
        <strain evidence="1 2">DSM 45634</strain>
    </source>
</reference>
<accession>A0A0G3HH25</accession>
<dbReference type="Gene3D" id="3.30.565.60">
    <property type="match status" value="1"/>
</dbReference>
<dbReference type="Pfam" id="PF13749">
    <property type="entry name" value="HATPase_c_4"/>
    <property type="match status" value="1"/>
</dbReference>
<keyword evidence="2" id="KW-1185">Reference proteome</keyword>
<keyword evidence="1" id="KW-0347">Helicase</keyword>
<sequence length="187" mass="20516">MSTEEILTRFNVLTRSSEVTLAGMLVLGAYPQQFFPQPLIDFTVHPGVRKSMDTEERFSDRTHCDGRIPDAVEPAVKAAMASLKVRHVEQGAVTVAQPKISEMVIREAITNAVAHRNYSFRRQGTQVAMDVYSDRIEISNPGELWGDRTLDNIDDGRSVSRDKILSKILSITPSSSGGGAVGENQGV</sequence>
<keyword evidence="1" id="KW-0547">Nucleotide-binding</keyword>
<gene>
    <name evidence="1" type="ORF">CUTER_10655</name>
</gene>
<dbReference type="Proteomes" id="UP000035548">
    <property type="component" value="Chromosome"/>
</dbReference>
<name>A0A0G3HH25_9CORY</name>
<dbReference type="RefSeq" id="WP_047260366.1">
    <property type="nucleotide sequence ID" value="NZ_CP011546.1"/>
</dbReference>
<evidence type="ECO:0000313" key="1">
    <source>
        <dbReference type="EMBL" id="AKK12095.1"/>
    </source>
</evidence>
<reference evidence="2" key="2">
    <citation type="submission" date="2015-05" db="EMBL/GenBank/DDBJ databases">
        <title>Complete genome sequence of Corynebacterium uterequi DSM 45634, isolated from the uterus of a maiden mare.</title>
        <authorList>
            <person name="Ruckert C."/>
            <person name="Albersmeier A."/>
            <person name="Winkler A."/>
            <person name="Tauch A."/>
        </authorList>
    </citation>
    <scope>NUCLEOTIDE SEQUENCE [LARGE SCALE GENOMIC DNA]</scope>
    <source>
        <strain evidence="2">DSM 45634</strain>
    </source>
</reference>
<organism evidence="1 2">
    <name type="scientific">Corynebacterium uterequi</name>
    <dbReference type="NCBI Taxonomy" id="1072256"/>
    <lineage>
        <taxon>Bacteria</taxon>
        <taxon>Bacillati</taxon>
        <taxon>Actinomycetota</taxon>
        <taxon>Actinomycetes</taxon>
        <taxon>Mycobacteriales</taxon>
        <taxon>Corynebacteriaceae</taxon>
        <taxon>Corynebacterium</taxon>
    </lineage>
</organism>
<dbReference type="STRING" id="1072256.CUTER_10655"/>
<protein>
    <submittedName>
        <fullName evidence="1">ATP-dependent DNA helicase recG C-terminal</fullName>
    </submittedName>
</protein>